<sequence length="419" mass="47344">MLNYLDMPIPLPSSNFHLALDQWMGAFTMDPEVCQWLFKACIPVWFIQSESIIPPDINVPKRVDITCPTDIIMEKEEFNTWTGPKIGIEQFASPFTVEKVENTPSSSNSSTSNTAQRADAGVSRTQRSNSRAEPYPWSSAVRGHRSGAQARVSNSISELWTDPDHKAIPSDVYSWHTAFQDVDKDAKRMHASVPKIAYFLLHPALFVNGDSKEQRERYLRNWLVSRSAWITRLSISDPSPVVPCCWRDFLNTIPATIASTHSGCLLQASADLFGPDFIRVTQTTASEVRFRDITLDHASIGQIDDTTKGKILWDLYEHNFRFEFLVLDHLLVPHACSDPNNSHLDEVCQVFPGDELSMCVEPFPTKNQGLISQEPAEKCCYIEKFCALLSSWPRFPSDLTSLMPSATSMRVWMVEKHLA</sequence>
<keyword evidence="3" id="KW-1185">Reference proteome</keyword>
<evidence type="ECO:0000313" key="2">
    <source>
        <dbReference type="EMBL" id="KIM51866.1"/>
    </source>
</evidence>
<accession>A0A0C3D6Z4</accession>
<name>A0A0C3D6Z4_9AGAM</name>
<protein>
    <submittedName>
        <fullName evidence="2">Uncharacterized protein</fullName>
    </submittedName>
</protein>
<dbReference type="InParanoid" id="A0A0C3D6Z4"/>
<dbReference type="AlphaFoldDB" id="A0A0C3D6Z4"/>
<reference evidence="3" key="2">
    <citation type="submission" date="2015-01" db="EMBL/GenBank/DDBJ databases">
        <title>Evolutionary Origins and Diversification of the Mycorrhizal Mutualists.</title>
        <authorList>
            <consortium name="DOE Joint Genome Institute"/>
            <consortium name="Mycorrhizal Genomics Consortium"/>
            <person name="Kohler A."/>
            <person name="Kuo A."/>
            <person name="Nagy L.G."/>
            <person name="Floudas D."/>
            <person name="Copeland A."/>
            <person name="Barry K.W."/>
            <person name="Cichocki N."/>
            <person name="Veneault-Fourrey C."/>
            <person name="LaButti K."/>
            <person name="Lindquist E.A."/>
            <person name="Lipzen A."/>
            <person name="Lundell T."/>
            <person name="Morin E."/>
            <person name="Murat C."/>
            <person name="Riley R."/>
            <person name="Ohm R."/>
            <person name="Sun H."/>
            <person name="Tunlid A."/>
            <person name="Henrissat B."/>
            <person name="Grigoriev I.V."/>
            <person name="Hibbett D.S."/>
            <person name="Martin F."/>
        </authorList>
    </citation>
    <scope>NUCLEOTIDE SEQUENCE [LARGE SCALE GENOMIC DNA]</scope>
    <source>
        <strain evidence="3">Foug A</strain>
    </source>
</reference>
<evidence type="ECO:0000256" key="1">
    <source>
        <dbReference type="SAM" id="MobiDB-lite"/>
    </source>
</evidence>
<feature type="region of interest" description="Disordered" evidence="1">
    <location>
        <begin position="99"/>
        <end position="144"/>
    </location>
</feature>
<reference evidence="2 3" key="1">
    <citation type="submission" date="2014-04" db="EMBL/GenBank/DDBJ databases">
        <authorList>
            <consortium name="DOE Joint Genome Institute"/>
            <person name="Kuo A."/>
            <person name="Kohler A."/>
            <person name="Nagy L.G."/>
            <person name="Floudas D."/>
            <person name="Copeland A."/>
            <person name="Barry K.W."/>
            <person name="Cichocki N."/>
            <person name="Veneault-Fourrey C."/>
            <person name="LaButti K."/>
            <person name="Lindquist E.A."/>
            <person name="Lipzen A."/>
            <person name="Lundell T."/>
            <person name="Morin E."/>
            <person name="Murat C."/>
            <person name="Sun H."/>
            <person name="Tunlid A."/>
            <person name="Henrissat B."/>
            <person name="Grigoriev I.V."/>
            <person name="Hibbett D.S."/>
            <person name="Martin F."/>
            <person name="Nordberg H.P."/>
            <person name="Cantor M.N."/>
            <person name="Hua S.X."/>
        </authorList>
    </citation>
    <scope>NUCLEOTIDE SEQUENCE [LARGE SCALE GENOMIC DNA]</scope>
    <source>
        <strain evidence="2 3">Foug A</strain>
    </source>
</reference>
<gene>
    <name evidence="2" type="ORF">SCLCIDRAFT_33090</name>
</gene>
<dbReference type="EMBL" id="KN822235">
    <property type="protein sequence ID" value="KIM51866.1"/>
    <property type="molecule type" value="Genomic_DNA"/>
</dbReference>
<feature type="compositionally biased region" description="Low complexity" evidence="1">
    <location>
        <begin position="102"/>
        <end position="114"/>
    </location>
</feature>
<organism evidence="2 3">
    <name type="scientific">Scleroderma citrinum Foug A</name>
    <dbReference type="NCBI Taxonomy" id="1036808"/>
    <lineage>
        <taxon>Eukaryota</taxon>
        <taxon>Fungi</taxon>
        <taxon>Dikarya</taxon>
        <taxon>Basidiomycota</taxon>
        <taxon>Agaricomycotina</taxon>
        <taxon>Agaricomycetes</taxon>
        <taxon>Agaricomycetidae</taxon>
        <taxon>Boletales</taxon>
        <taxon>Sclerodermatineae</taxon>
        <taxon>Sclerodermataceae</taxon>
        <taxon>Scleroderma</taxon>
    </lineage>
</organism>
<dbReference type="OrthoDB" id="2634326at2759"/>
<proteinExistence type="predicted"/>
<dbReference type="Proteomes" id="UP000053989">
    <property type="component" value="Unassembled WGS sequence"/>
</dbReference>
<evidence type="ECO:0000313" key="3">
    <source>
        <dbReference type="Proteomes" id="UP000053989"/>
    </source>
</evidence>
<dbReference type="HOGENOM" id="CLU_048776_0_0_1"/>